<name>A0A934SEM6_9BACT</name>
<sequence>MTYPRIHRGTAHIRTSNSISAAVWPLGLMRLVDDAIEIKAAWSKLSLTPSEIIELRFYHFLFPRFVAITRTVDSYMLASFSVIDGSRLKDTLIDRGFTITNEAKWQPWTELSSDCERFGLSSGNA</sequence>
<evidence type="ECO:0000313" key="1">
    <source>
        <dbReference type="EMBL" id="MBK1884727.1"/>
    </source>
</evidence>
<dbReference type="AlphaFoldDB" id="A0A934SEM6"/>
<keyword evidence="2" id="KW-1185">Reference proteome</keyword>
<evidence type="ECO:0000313" key="2">
    <source>
        <dbReference type="Proteomes" id="UP000603141"/>
    </source>
</evidence>
<comment type="caution">
    <text evidence="1">The sequence shown here is derived from an EMBL/GenBank/DDBJ whole genome shotgun (WGS) entry which is preliminary data.</text>
</comment>
<gene>
    <name evidence="1" type="ORF">JIN85_20110</name>
</gene>
<protein>
    <submittedName>
        <fullName evidence="1">Uncharacterized protein</fullName>
    </submittedName>
</protein>
<reference evidence="1" key="1">
    <citation type="submission" date="2021-01" db="EMBL/GenBank/DDBJ databases">
        <title>Modified the classification status of verrucomicrobia.</title>
        <authorList>
            <person name="Feng X."/>
        </authorList>
    </citation>
    <scope>NUCLEOTIDE SEQUENCE</scope>
    <source>
        <strain evidence="1">KCTC 22041</strain>
    </source>
</reference>
<organism evidence="1 2">
    <name type="scientific">Luteolibacter pohnpeiensis</name>
    <dbReference type="NCBI Taxonomy" id="454153"/>
    <lineage>
        <taxon>Bacteria</taxon>
        <taxon>Pseudomonadati</taxon>
        <taxon>Verrucomicrobiota</taxon>
        <taxon>Verrucomicrobiia</taxon>
        <taxon>Verrucomicrobiales</taxon>
        <taxon>Verrucomicrobiaceae</taxon>
        <taxon>Luteolibacter</taxon>
    </lineage>
</organism>
<dbReference type="EMBL" id="JAENIJ010000084">
    <property type="protein sequence ID" value="MBK1884727.1"/>
    <property type="molecule type" value="Genomic_DNA"/>
</dbReference>
<accession>A0A934SEM6</accession>
<dbReference type="Proteomes" id="UP000603141">
    <property type="component" value="Unassembled WGS sequence"/>
</dbReference>
<proteinExistence type="predicted"/>